<evidence type="ECO:0000313" key="1">
    <source>
        <dbReference type="EMBL" id="KAH9367688.1"/>
    </source>
</evidence>
<dbReference type="GO" id="GO:0005319">
    <property type="term" value="F:lipid transporter activity"/>
    <property type="evidence" value="ECO:0007669"/>
    <property type="project" value="TreeGrafter"/>
</dbReference>
<keyword evidence="2" id="KW-1185">Reference proteome</keyword>
<gene>
    <name evidence="1" type="ORF">HPB48_012804</name>
</gene>
<dbReference type="SUPFAM" id="SSF52540">
    <property type="entry name" value="P-loop containing nucleoside triphosphate hydrolases"/>
    <property type="match status" value="1"/>
</dbReference>
<evidence type="ECO:0000313" key="2">
    <source>
        <dbReference type="Proteomes" id="UP000821853"/>
    </source>
</evidence>
<name>A0A9J6FYZ4_HAELO</name>
<proteinExistence type="predicted"/>
<protein>
    <submittedName>
        <fullName evidence="1">Uncharacterized protein</fullName>
    </submittedName>
</protein>
<dbReference type="GO" id="GO:0140359">
    <property type="term" value="F:ABC-type transporter activity"/>
    <property type="evidence" value="ECO:0007669"/>
    <property type="project" value="InterPro"/>
</dbReference>
<dbReference type="EMBL" id="JABSTR010000004">
    <property type="protein sequence ID" value="KAH9367688.1"/>
    <property type="molecule type" value="Genomic_DNA"/>
</dbReference>
<dbReference type="VEuPathDB" id="VectorBase:HLOH_054005"/>
<dbReference type="PANTHER" id="PTHR19229:SF250">
    <property type="entry name" value="ABC TRANSPORTER DOMAIN-CONTAINING PROTEIN-RELATED"/>
    <property type="match status" value="1"/>
</dbReference>
<dbReference type="InterPro" id="IPR027417">
    <property type="entry name" value="P-loop_NTPase"/>
</dbReference>
<dbReference type="GO" id="GO:0016020">
    <property type="term" value="C:membrane"/>
    <property type="evidence" value="ECO:0007669"/>
    <property type="project" value="InterPro"/>
</dbReference>
<dbReference type="InterPro" id="IPR026082">
    <property type="entry name" value="ABCA"/>
</dbReference>
<dbReference type="AlphaFoldDB" id="A0A9J6FYZ4"/>
<dbReference type="OrthoDB" id="9539638at2759"/>
<dbReference type="Proteomes" id="UP000821853">
    <property type="component" value="Chromosome 2"/>
</dbReference>
<comment type="caution">
    <text evidence="1">The sequence shown here is derived from an EMBL/GenBank/DDBJ whole genome shotgun (WGS) entry which is preliminary data.</text>
</comment>
<sequence length="261" mass="28443">MNDLSQSPEDDCFALSSSMPSGALLMEHFLNTRVSMSSGSDCPEKDTQLDTVATGPYSAVTRRKLAVAIAVIGLSPLVLLDDPATGLDLESKRKIYRTILLMRQLVKTAVLVVTHSVSDCVVMSDRLAVMRDGQFQFLGNTSELQERLCAGTVLLVELKLATAADVDVLKRVHLLVLQAFNTAAYNGRLGHKLEYSITPSAPWSQLVLRVRDLRDQMAAYADDVFLTEVTLEHALLKMIKYHRPTANTPADDVVALGGAVA</sequence>
<organism evidence="1 2">
    <name type="scientific">Haemaphysalis longicornis</name>
    <name type="common">Bush tick</name>
    <dbReference type="NCBI Taxonomy" id="44386"/>
    <lineage>
        <taxon>Eukaryota</taxon>
        <taxon>Metazoa</taxon>
        <taxon>Ecdysozoa</taxon>
        <taxon>Arthropoda</taxon>
        <taxon>Chelicerata</taxon>
        <taxon>Arachnida</taxon>
        <taxon>Acari</taxon>
        <taxon>Parasitiformes</taxon>
        <taxon>Ixodida</taxon>
        <taxon>Ixodoidea</taxon>
        <taxon>Ixodidae</taxon>
        <taxon>Haemaphysalinae</taxon>
        <taxon>Haemaphysalis</taxon>
    </lineage>
</organism>
<accession>A0A9J6FYZ4</accession>
<dbReference type="Gene3D" id="3.40.50.300">
    <property type="entry name" value="P-loop containing nucleotide triphosphate hydrolases"/>
    <property type="match status" value="1"/>
</dbReference>
<dbReference type="PANTHER" id="PTHR19229">
    <property type="entry name" value="ATP-BINDING CASSETTE TRANSPORTER SUBFAMILY A ABCA"/>
    <property type="match status" value="1"/>
</dbReference>
<reference evidence="1 2" key="1">
    <citation type="journal article" date="2020" name="Cell">
        <title>Large-Scale Comparative Analyses of Tick Genomes Elucidate Their Genetic Diversity and Vector Capacities.</title>
        <authorList>
            <consortium name="Tick Genome and Microbiome Consortium (TIGMIC)"/>
            <person name="Jia N."/>
            <person name="Wang J."/>
            <person name="Shi W."/>
            <person name="Du L."/>
            <person name="Sun Y."/>
            <person name="Zhan W."/>
            <person name="Jiang J.F."/>
            <person name="Wang Q."/>
            <person name="Zhang B."/>
            <person name="Ji P."/>
            <person name="Bell-Sakyi L."/>
            <person name="Cui X.M."/>
            <person name="Yuan T.T."/>
            <person name="Jiang B.G."/>
            <person name="Yang W.F."/>
            <person name="Lam T.T."/>
            <person name="Chang Q.C."/>
            <person name="Ding S.J."/>
            <person name="Wang X.J."/>
            <person name="Zhu J.G."/>
            <person name="Ruan X.D."/>
            <person name="Zhao L."/>
            <person name="Wei J.T."/>
            <person name="Ye R.Z."/>
            <person name="Que T.C."/>
            <person name="Du C.H."/>
            <person name="Zhou Y.H."/>
            <person name="Cheng J.X."/>
            <person name="Dai P.F."/>
            <person name="Guo W.B."/>
            <person name="Han X.H."/>
            <person name="Huang E.J."/>
            <person name="Li L.F."/>
            <person name="Wei W."/>
            <person name="Gao Y.C."/>
            <person name="Liu J.Z."/>
            <person name="Shao H.Z."/>
            <person name="Wang X."/>
            <person name="Wang C.C."/>
            <person name="Yang T.C."/>
            <person name="Huo Q.B."/>
            <person name="Li W."/>
            <person name="Chen H.Y."/>
            <person name="Chen S.E."/>
            <person name="Zhou L.G."/>
            <person name="Ni X.B."/>
            <person name="Tian J.H."/>
            <person name="Sheng Y."/>
            <person name="Liu T."/>
            <person name="Pan Y.S."/>
            <person name="Xia L.Y."/>
            <person name="Li J."/>
            <person name="Zhao F."/>
            <person name="Cao W.C."/>
        </authorList>
    </citation>
    <scope>NUCLEOTIDE SEQUENCE [LARGE SCALE GENOMIC DNA]</scope>
    <source>
        <strain evidence="1">HaeL-2018</strain>
    </source>
</reference>